<keyword evidence="7" id="KW-1185">Reference proteome</keyword>
<feature type="transmembrane region" description="Helical" evidence="1">
    <location>
        <begin position="33"/>
        <end position="54"/>
    </location>
</feature>
<evidence type="ECO:0000313" key="4">
    <source>
        <dbReference type="EMBL" id="RHA84802.1"/>
    </source>
</evidence>
<dbReference type="Proteomes" id="UP000049828">
    <property type="component" value="Unassembled WGS sequence"/>
</dbReference>
<evidence type="ECO:0000313" key="8">
    <source>
        <dbReference type="Proteomes" id="UP000095453"/>
    </source>
</evidence>
<evidence type="ECO:0000313" key="10">
    <source>
        <dbReference type="Proteomes" id="UP000283492"/>
    </source>
</evidence>
<evidence type="ECO:0000313" key="5">
    <source>
        <dbReference type="EMBL" id="RHD04243.1"/>
    </source>
</evidence>
<name>A0A0M6WI44_9FIRM</name>
<evidence type="ECO:0000313" key="3">
    <source>
        <dbReference type="EMBL" id="CUN07895.1"/>
    </source>
</evidence>
<dbReference type="EMBL" id="CVRS01000059">
    <property type="protein sequence ID" value="CRL35116.1"/>
    <property type="molecule type" value="Genomic_DNA"/>
</dbReference>
<dbReference type="Proteomes" id="UP000283701">
    <property type="component" value="Unassembled WGS sequence"/>
</dbReference>
<keyword evidence="1" id="KW-1133">Transmembrane helix</keyword>
<evidence type="ECO:0000313" key="9">
    <source>
        <dbReference type="Proteomes" id="UP000266391"/>
    </source>
</evidence>
<dbReference type="Proteomes" id="UP000266391">
    <property type="component" value="Unassembled WGS sequence"/>
</dbReference>
<keyword evidence="1" id="KW-0812">Transmembrane</keyword>
<sequence length="114" mass="13480">MSIAFRITLIIVSVFTLLYMCKKVKQEKLQIEYSIFWTLFAIMLVLFSIFPQIADWMSELVGVYSTTNFIFLLIIFILLVKCFQLTMDISKLDNKVKELVQKIAIDEKEKREQK</sequence>
<gene>
    <name evidence="6" type="ORF">DW654_07100</name>
    <name evidence="5" type="ORF">DW813_06050</name>
    <name evidence="4" type="ORF">DW914_14765</name>
    <name evidence="3" type="ORF">ERS852444_01776</name>
    <name evidence="2" type="ORF">RIL183_16131</name>
</gene>
<dbReference type="Proteomes" id="UP000095453">
    <property type="component" value="Unassembled WGS sequence"/>
</dbReference>
<feature type="transmembrane region" description="Helical" evidence="1">
    <location>
        <begin position="60"/>
        <end position="80"/>
    </location>
</feature>
<dbReference type="RefSeq" id="WP_007887005.1">
    <property type="nucleotide sequence ID" value="NZ_CABJFX010000032.1"/>
</dbReference>
<evidence type="ECO:0000313" key="11">
    <source>
        <dbReference type="Proteomes" id="UP000283701"/>
    </source>
</evidence>
<reference evidence="2" key="2">
    <citation type="submission" date="2015-05" db="EMBL/GenBank/DDBJ databases">
        <authorList>
            <person name="Wang D.B."/>
            <person name="Wang M."/>
        </authorList>
    </citation>
    <scope>NUCLEOTIDE SEQUENCE [LARGE SCALE GENOMIC DNA]</scope>
    <source>
        <strain evidence="2">L1-83</strain>
    </source>
</reference>
<dbReference type="GeneID" id="75161120"/>
<dbReference type="EMBL" id="QSFX01000032">
    <property type="protein sequence ID" value="RHA84802.1"/>
    <property type="molecule type" value="Genomic_DNA"/>
</dbReference>
<dbReference type="EMBL" id="CYXX01000012">
    <property type="protein sequence ID" value="CUN07895.1"/>
    <property type="molecule type" value="Genomic_DNA"/>
</dbReference>
<evidence type="ECO:0000313" key="6">
    <source>
        <dbReference type="EMBL" id="RHF85164.1"/>
    </source>
</evidence>
<evidence type="ECO:0000313" key="2">
    <source>
        <dbReference type="EMBL" id="CRL35116.1"/>
    </source>
</evidence>
<reference evidence="7" key="1">
    <citation type="submission" date="2015-05" db="EMBL/GenBank/DDBJ databases">
        <authorList>
            <consortium name="Pathogen Informatics"/>
        </authorList>
    </citation>
    <scope>NUCLEOTIDE SEQUENCE [LARGE SCALE GENOMIC DNA]</scope>
    <source>
        <strain evidence="3 8">2789STDY5608887</strain>
        <strain evidence="7">L1-83</strain>
    </source>
</reference>
<dbReference type="Pfam" id="PF10066">
    <property type="entry name" value="DUF2304"/>
    <property type="match status" value="1"/>
</dbReference>
<dbReference type="Proteomes" id="UP000283492">
    <property type="component" value="Unassembled WGS sequence"/>
</dbReference>
<dbReference type="OrthoDB" id="2237501at2"/>
<dbReference type="InterPro" id="IPR019277">
    <property type="entry name" value="DUF2304"/>
</dbReference>
<evidence type="ECO:0000313" key="7">
    <source>
        <dbReference type="Proteomes" id="UP000049828"/>
    </source>
</evidence>
<accession>A0A0M6WI44</accession>
<dbReference type="EMBL" id="QSIQ01000007">
    <property type="protein sequence ID" value="RHD04243.1"/>
    <property type="molecule type" value="Genomic_DNA"/>
</dbReference>
<dbReference type="EMBL" id="QRHP01000005">
    <property type="protein sequence ID" value="RHF85164.1"/>
    <property type="molecule type" value="Genomic_DNA"/>
</dbReference>
<evidence type="ECO:0000256" key="1">
    <source>
        <dbReference type="SAM" id="Phobius"/>
    </source>
</evidence>
<organism evidence="2 7">
    <name type="scientific">Roseburia inulinivorans</name>
    <dbReference type="NCBI Taxonomy" id="360807"/>
    <lineage>
        <taxon>Bacteria</taxon>
        <taxon>Bacillati</taxon>
        <taxon>Bacillota</taxon>
        <taxon>Clostridia</taxon>
        <taxon>Lachnospirales</taxon>
        <taxon>Lachnospiraceae</taxon>
        <taxon>Roseburia</taxon>
    </lineage>
</organism>
<protein>
    <submittedName>
        <fullName evidence="4">DUF2304 domain-containing protein</fullName>
    </submittedName>
    <submittedName>
        <fullName evidence="3">Uncharacterized conserved protein</fullName>
    </submittedName>
</protein>
<feature type="transmembrane region" description="Helical" evidence="1">
    <location>
        <begin position="6"/>
        <end position="21"/>
    </location>
</feature>
<proteinExistence type="predicted"/>
<keyword evidence="1" id="KW-0472">Membrane</keyword>
<reference evidence="9 10" key="3">
    <citation type="submission" date="2018-08" db="EMBL/GenBank/DDBJ databases">
        <title>A genome reference for cultivated species of the human gut microbiota.</title>
        <authorList>
            <person name="Zou Y."/>
            <person name="Xue W."/>
            <person name="Luo G."/>
        </authorList>
    </citation>
    <scope>NUCLEOTIDE SEQUENCE [LARGE SCALE GENOMIC DNA]</scope>
    <source>
        <strain evidence="6 11">AM23-23AC</strain>
        <strain evidence="5 9">AM32-8LB</strain>
        <strain evidence="4 10">AM42-1AC</strain>
    </source>
</reference>
<dbReference type="AlphaFoldDB" id="A0A0M6WI44"/>